<protein>
    <submittedName>
        <fullName evidence="1">Uncharacterized protein</fullName>
    </submittedName>
</protein>
<sequence length="71" mass="8171">MAGITGITGFRGWPHWLWAGLLGRSPNLAVESVVVDVEVQRRPDQKKRRSYAPARDAFLENSAMRREMYRL</sequence>
<proteinExistence type="predicted"/>
<evidence type="ECO:0000313" key="1">
    <source>
        <dbReference type="EMBL" id="OAN30195.1"/>
    </source>
</evidence>
<dbReference type="Proteomes" id="UP000078396">
    <property type="component" value="Unassembled WGS sequence"/>
</dbReference>
<organism evidence="1 2">
    <name type="scientific">Mycolicibacterium iranicum</name>
    <name type="common">Mycobacterium iranicum</name>
    <dbReference type="NCBI Taxonomy" id="912594"/>
    <lineage>
        <taxon>Bacteria</taxon>
        <taxon>Bacillati</taxon>
        <taxon>Actinomycetota</taxon>
        <taxon>Actinomycetes</taxon>
        <taxon>Mycobacteriales</taxon>
        <taxon>Mycobacteriaceae</taxon>
        <taxon>Mycolicibacterium</taxon>
    </lineage>
</organism>
<dbReference type="OrthoDB" id="4638375at2"/>
<gene>
    <name evidence="1" type="ORF">A4X20_10075</name>
</gene>
<accession>A0A178LHI5</accession>
<reference evidence="1 2" key="1">
    <citation type="submission" date="2016-04" db="EMBL/GenBank/DDBJ databases">
        <title>Draft Genome Sequences of Staphylococcus capitis Strain H36, S. capitis Strain H65, S. cohnii Strain H62, S. hominis Strain H69, Mycobacterium iranicum Strain H39, Plantibacter sp. Strain H53, Pseudomonas oryzihabitans Strain H72, and Microbacterium sp. Strain H83, isolated from residential settings.</title>
        <authorList>
            <person name="Lymperopoulou D."/>
            <person name="Adams R.I."/>
            <person name="Lindow S."/>
            <person name="Coil D.A."/>
            <person name="Jospin G."/>
            <person name="Eisen J.A."/>
        </authorList>
    </citation>
    <scope>NUCLEOTIDE SEQUENCE [LARGE SCALE GENOMIC DNA]</scope>
    <source>
        <strain evidence="1 2">H39</strain>
    </source>
</reference>
<dbReference type="STRING" id="912594.AWC12_08870"/>
<name>A0A178LHI5_MYCIR</name>
<dbReference type="AlphaFoldDB" id="A0A178LHI5"/>
<evidence type="ECO:0000313" key="2">
    <source>
        <dbReference type="Proteomes" id="UP000078396"/>
    </source>
</evidence>
<dbReference type="RefSeq" id="WP_064284870.1">
    <property type="nucleotide sequence ID" value="NZ_LWCS01000065.1"/>
</dbReference>
<comment type="caution">
    <text evidence="1">The sequence shown here is derived from an EMBL/GenBank/DDBJ whole genome shotgun (WGS) entry which is preliminary data.</text>
</comment>
<dbReference type="EMBL" id="LWCS01000065">
    <property type="protein sequence ID" value="OAN30195.1"/>
    <property type="molecule type" value="Genomic_DNA"/>
</dbReference>